<evidence type="ECO:0000256" key="1">
    <source>
        <dbReference type="SAM" id="SignalP"/>
    </source>
</evidence>
<evidence type="ECO:0000313" key="3">
    <source>
        <dbReference type="Proteomes" id="UP001594288"/>
    </source>
</evidence>
<name>A0ABV6YQA3_UNCEI</name>
<dbReference type="Proteomes" id="UP001594288">
    <property type="component" value="Unassembled WGS sequence"/>
</dbReference>
<proteinExistence type="predicted"/>
<protein>
    <submittedName>
        <fullName evidence="2">Uncharacterized protein</fullName>
    </submittedName>
</protein>
<reference evidence="2 3" key="1">
    <citation type="submission" date="2024-09" db="EMBL/GenBank/DDBJ databases">
        <authorList>
            <person name="D'Angelo T."/>
        </authorList>
    </citation>
    <scope>NUCLEOTIDE SEQUENCE [LARGE SCALE GENOMIC DNA]</scope>
    <source>
        <strain evidence="2">SAG AM-311-F02</strain>
    </source>
</reference>
<evidence type="ECO:0000313" key="2">
    <source>
        <dbReference type="EMBL" id="MFC1800234.1"/>
    </source>
</evidence>
<accession>A0ABV6YQA3</accession>
<feature type="non-terminal residue" evidence="2">
    <location>
        <position position="61"/>
    </location>
</feature>
<keyword evidence="3" id="KW-1185">Reference proteome</keyword>
<feature type="chain" id="PRO_5045494913" evidence="1">
    <location>
        <begin position="22"/>
        <end position="61"/>
    </location>
</feature>
<gene>
    <name evidence="2" type="ORF">ACFL2Z_04940</name>
</gene>
<sequence length="61" mass="6198">MAARIMLTVLCVLALSVAVGAQGNPPMKVAIHVLPHGLGACESEPDISDCGGIEYTYPGCG</sequence>
<feature type="signal peptide" evidence="1">
    <location>
        <begin position="1"/>
        <end position="21"/>
    </location>
</feature>
<dbReference type="EMBL" id="JBHPEI010000093">
    <property type="protein sequence ID" value="MFC1800234.1"/>
    <property type="molecule type" value="Genomic_DNA"/>
</dbReference>
<comment type="caution">
    <text evidence="2">The sequence shown here is derived from an EMBL/GenBank/DDBJ whole genome shotgun (WGS) entry which is preliminary data.</text>
</comment>
<keyword evidence="1" id="KW-0732">Signal</keyword>
<organism evidence="2 3">
    <name type="scientific">Eiseniibacteriota bacterium</name>
    <dbReference type="NCBI Taxonomy" id="2212470"/>
    <lineage>
        <taxon>Bacteria</taxon>
        <taxon>Candidatus Eiseniibacteriota</taxon>
    </lineage>
</organism>